<proteinExistence type="inferred from homology"/>
<dbReference type="EMBL" id="RIAR02000001">
    <property type="protein sequence ID" value="NSL85888.1"/>
    <property type="molecule type" value="Genomic_DNA"/>
</dbReference>
<dbReference type="PANTHER" id="PTHR10488:SF1">
    <property type="entry name" value="GLYCINE AMIDINOTRANSFERASE, MITOCHONDRIAL"/>
    <property type="match status" value="1"/>
</dbReference>
<dbReference type="Pfam" id="PF02274">
    <property type="entry name" value="ADI"/>
    <property type="match status" value="1"/>
</dbReference>
<evidence type="ECO:0000256" key="2">
    <source>
        <dbReference type="ARBA" id="ARBA00022679"/>
    </source>
</evidence>
<comment type="similarity">
    <text evidence="1">Belongs to the amidinotransferase family.</text>
</comment>
<name>A0A433WBF5_9BACT</name>
<reference evidence="3" key="1">
    <citation type="submission" date="2020-05" db="EMBL/GenBank/DDBJ databases">
        <title>Chitinophaga laudate sp. nov., isolated from a tropical peat swamp.</title>
        <authorList>
            <person name="Goh C.B.S."/>
            <person name="Lee M.S."/>
            <person name="Parimannan S."/>
            <person name="Pasbakhsh P."/>
            <person name="Yule C.M."/>
            <person name="Rajandas H."/>
            <person name="Loke S."/>
            <person name="Croft L."/>
            <person name="Tan J.B.L."/>
        </authorList>
    </citation>
    <scope>NUCLEOTIDE SEQUENCE</scope>
    <source>
        <strain evidence="3">Mgbs1</strain>
    </source>
</reference>
<accession>A0A433WBF5</accession>
<dbReference type="OrthoDB" id="9807502at2"/>
<evidence type="ECO:0000313" key="3">
    <source>
        <dbReference type="EMBL" id="NSL85888.1"/>
    </source>
</evidence>
<dbReference type="InterPro" id="IPR033195">
    <property type="entry name" value="AmidinoTrfase"/>
</dbReference>
<dbReference type="Proteomes" id="UP000281028">
    <property type="component" value="Unassembled WGS sequence"/>
</dbReference>
<evidence type="ECO:0000256" key="1">
    <source>
        <dbReference type="ARBA" id="ARBA00006943"/>
    </source>
</evidence>
<organism evidence="3 4">
    <name type="scientific">Chitinophaga solisilvae</name>
    <dbReference type="NCBI Taxonomy" id="1233460"/>
    <lineage>
        <taxon>Bacteria</taxon>
        <taxon>Pseudomonadati</taxon>
        <taxon>Bacteroidota</taxon>
        <taxon>Chitinophagia</taxon>
        <taxon>Chitinophagales</taxon>
        <taxon>Chitinophagaceae</taxon>
        <taxon>Chitinophaga</taxon>
    </lineage>
</organism>
<keyword evidence="2" id="KW-0808">Transferase</keyword>
<dbReference type="SUPFAM" id="SSF55909">
    <property type="entry name" value="Pentein"/>
    <property type="match status" value="1"/>
</dbReference>
<protein>
    <submittedName>
        <fullName evidence="3">Amidinotransferase</fullName>
    </submittedName>
</protein>
<keyword evidence="4" id="KW-1185">Reference proteome</keyword>
<dbReference type="Gene3D" id="3.75.10.10">
    <property type="entry name" value="L-arginine/glycine Amidinotransferase, Chain A"/>
    <property type="match status" value="1"/>
</dbReference>
<dbReference type="GO" id="GO:0015067">
    <property type="term" value="F:amidinotransferase activity"/>
    <property type="evidence" value="ECO:0007669"/>
    <property type="project" value="InterPro"/>
</dbReference>
<gene>
    <name evidence="3" type="ORF">ECE50_003535</name>
</gene>
<evidence type="ECO:0000313" key="4">
    <source>
        <dbReference type="Proteomes" id="UP000281028"/>
    </source>
</evidence>
<sequence length="323" mass="35962">MIYVENEYARLQKVVLAASEFGYPEKVRTDDLRFLAPEAVTDNENSKGKDFREVHPELQQRWEQERTALEQVLLKYGVEVLRPRMLTSAEKQAGGEDGYANFFVRDPFFTVGNCVIEGSMRFLHRRGEVLPVRDIMQAAVYPEDCYYVAIPRPEIAQPDDPSLGPGPFLEGGDVIVMGNTVLVGNSGLASNAMGVQWLKKFLGKQGYTVEMVRLHPNILHLDCALGLIRKGLMVVCPDAFPDGVPAVLHDWEKIPVTLEEASVLATNGLPVSSEVYITDPVFSGVGERIAAHGVQVEYIDFRISRSFGGSFRCSTQPLLRKDD</sequence>
<comment type="caution">
    <text evidence="3">The sequence shown here is derived from an EMBL/GenBank/DDBJ whole genome shotgun (WGS) entry which is preliminary data.</text>
</comment>
<dbReference type="AlphaFoldDB" id="A0A433WBF5"/>
<dbReference type="PANTHER" id="PTHR10488">
    <property type="entry name" value="GLYCINE AMIDINOTRANSFERASE, MITOCHONDRIAL"/>
    <property type="match status" value="1"/>
</dbReference>